<dbReference type="PANTHER" id="PTHR20941:SF1">
    <property type="entry name" value="FOLIC ACID SYNTHESIS PROTEIN FOL1"/>
    <property type="match status" value="1"/>
</dbReference>
<dbReference type="Proteomes" id="UP000199288">
    <property type="component" value="Unassembled WGS sequence"/>
</dbReference>
<evidence type="ECO:0000256" key="7">
    <source>
        <dbReference type="ARBA" id="ARBA00022723"/>
    </source>
</evidence>
<dbReference type="EC" id="2.5.1.15" evidence="5 10"/>
<evidence type="ECO:0000256" key="8">
    <source>
        <dbReference type="ARBA" id="ARBA00022842"/>
    </source>
</evidence>
<comment type="function">
    <text evidence="10">Catalyzes the condensation of para-aminobenzoate (pABA) with 6-hydroxymethyl-7,8-dihydropterin diphosphate (DHPt-PP) to form 7,8-dihydropteroate (H2Pte), the immediate precursor of folate derivatives.</text>
</comment>
<evidence type="ECO:0000256" key="10">
    <source>
        <dbReference type="RuleBase" id="RU361205"/>
    </source>
</evidence>
<evidence type="ECO:0000256" key="2">
    <source>
        <dbReference type="ARBA" id="ARBA00001946"/>
    </source>
</evidence>
<dbReference type="GO" id="GO:0046656">
    <property type="term" value="P:folic acid biosynthetic process"/>
    <property type="evidence" value="ECO:0007669"/>
    <property type="project" value="UniProtKB-KW"/>
</dbReference>
<accession>A0A1H3X889</accession>
<keyword evidence="9 10" id="KW-0289">Folate biosynthesis</keyword>
<dbReference type="PROSITE" id="PS00792">
    <property type="entry name" value="DHPS_1"/>
    <property type="match status" value="1"/>
</dbReference>
<comment type="pathway">
    <text evidence="3 10">Cofactor biosynthesis; tetrahydrofolate biosynthesis; 7,8-dihydrofolate from 2-amino-4-hydroxy-6-hydroxymethyl-7,8-dihydropteridine diphosphate and 4-aminobenzoate: step 1/2.</text>
</comment>
<dbReference type="GO" id="GO:0004156">
    <property type="term" value="F:dihydropteroate synthase activity"/>
    <property type="evidence" value="ECO:0007669"/>
    <property type="project" value="UniProtKB-EC"/>
</dbReference>
<organism evidence="12 13">
    <name type="scientific">Bowdeniella nasicola</name>
    <dbReference type="NCBI Taxonomy" id="208480"/>
    <lineage>
        <taxon>Bacteria</taxon>
        <taxon>Bacillati</taxon>
        <taxon>Actinomycetota</taxon>
        <taxon>Actinomycetes</taxon>
        <taxon>Actinomycetales</taxon>
        <taxon>Actinomycetaceae</taxon>
        <taxon>Bowdeniella</taxon>
    </lineage>
</organism>
<evidence type="ECO:0000256" key="5">
    <source>
        <dbReference type="ARBA" id="ARBA00012458"/>
    </source>
</evidence>
<dbReference type="PANTHER" id="PTHR20941">
    <property type="entry name" value="FOLATE SYNTHESIS PROTEINS"/>
    <property type="match status" value="1"/>
</dbReference>
<keyword evidence="8 10" id="KW-0460">Magnesium</keyword>
<evidence type="ECO:0000256" key="6">
    <source>
        <dbReference type="ARBA" id="ARBA00022679"/>
    </source>
</evidence>
<keyword evidence="13" id="KW-1185">Reference proteome</keyword>
<gene>
    <name evidence="12" type="ORF">SAMN02910418_00621</name>
</gene>
<reference evidence="13" key="1">
    <citation type="submission" date="2016-10" db="EMBL/GenBank/DDBJ databases">
        <authorList>
            <person name="Varghese N."/>
            <person name="Submissions S."/>
        </authorList>
    </citation>
    <scope>NUCLEOTIDE SEQUENCE [LARGE SCALE GENOMIC DNA]</scope>
    <source>
        <strain evidence="13">KPR-1</strain>
    </source>
</reference>
<comment type="cofactor">
    <cofactor evidence="2 10">
        <name>Mg(2+)</name>
        <dbReference type="ChEBI" id="CHEBI:18420"/>
    </cofactor>
</comment>
<comment type="similarity">
    <text evidence="4 10">Belongs to the DHPS family.</text>
</comment>
<dbReference type="InterPro" id="IPR000489">
    <property type="entry name" value="Pterin-binding_dom"/>
</dbReference>
<protein>
    <recommendedName>
        <fullName evidence="5 10">Dihydropteroate synthase</fullName>
        <shortName evidence="10">DHPS</shortName>
        <ecNumber evidence="5 10">2.5.1.15</ecNumber>
    </recommendedName>
    <alternativeName>
        <fullName evidence="10">Dihydropteroate pyrophosphorylase</fullName>
    </alternativeName>
</protein>
<sequence>MGRPRPLIMGIVNVTPNSFSDGGKFLAADAAISHARDLIAAGADIIDIGGESTRPGAHRVSADEEWERIGQVVAECAALGAAVSVDTLNASTASRALAAGATYINDVSGGLADPAMHAAIAAEPRARYILGHWRGTPETMADLAHYRDVIGDVAREIADQLDQAVTAGVPDDQLFVDPGVGFAKNAEHNWRILAHLERFTALGYPVMIGASRKRFLSDLVPHEADGPSERDLATAVLSALLAERGVWALRVHDVAATRVALEVAERLGRGRHA</sequence>
<dbReference type="Gene3D" id="3.20.20.20">
    <property type="entry name" value="Dihydropteroate synthase-like"/>
    <property type="match status" value="1"/>
</dbReference>
<evidence type="ECO:0000256" key="9">
    <source>
        <dbReference type="ARBA" id="ARBA00022909"/>
    </source>
</evidence>
<name>A0A1H3X889_9ACTO</name>
<dbReference type="NCBIfam" id="TIGR01496">
    <property type="entry name" value="DHPS"/>
    <property type="match status" value="1"/>
</dbReference>
<evidence type="ECO:0000256" key="3">
    <source>
        <dbReference type="ARBA" id="ARBA00004763"/>
    </source>
</evidence>
<dbReference type="SUPFAM" id="SSF51717">
    <property type="entry name" value="Dihydropteroate synthetase-like"/>
    <property type="match status" value="1"/>
</dbReference>
<dbReference type="InterPro" id="IPR045031">
    <property type="entry name" value="DHP_synth-like"/>
</dbReference>
<proteinExistence type="inferred from homology"/>
<evidence type="ECO:0000256" key="4">
    <source>
        <dbReference type="ARBA" id="ARBA00009503"/>
    </source>
</evidence>
<comment type="catalytic activity">
    <reaction evidence="1">
        <text>(7,8-dihydropterin-6-yl)methyl diphosphate + 4-aminobenzoate = 7,8-dihydropteroate + diphosphate</text>
        <dbReference type="Rhea" id="RHEA:19949"/>
        <dbReference type="ChEBI" id="CHEBI:17836"/>
        <dbReference type="ChEBI" id="CHEBI:17839"/>
        <dbReference type="ChEBI" id="CHEBI:33019"/>
        <dbReference type="ChEBI" id="CHEBI:72950"/>
        <dbReference type="EC" id="2.5.1.15"/>
    </reaction>
</comment>
<feature type="domain" description="Pterin-binding" evidence="11">
    <location>
        <begin position="6"/>
        <end position="262"/>
    </location>
</feature>
<dbReference type="UniPathway" id="UPA00077">
    <property type="reaction ID" value="UER00156"/>
</dbReference>
<dbReference type="EMBL" id="FNQV01000003">
    <property type="protein sequence ID" value="SDZ94872.1"/>
    <property type="molecule type" value="Genomic_DNA"/>
</dbReference>
<evidence type="ECO:0000256" key="1">
    <source>
        <dbReference type="ARBA" id="ARBA00000012"/>
    </source>
</evidence>
<dbReference type="RefSeq" id="WP_261977009.1">
    <property type="nucleotide sequence ID" value="NZ_FNQV01000003.1"/>
</dbReference>
<dbReference type="Pfam" id="PF00809">
    <property type="entry name" value="Pterin_bind"/>
    <property type="match status" value="1"/>
</dbReference>
<dbReference type="GO" id="GO:0046654">
    <property type="term" value="P:tetrahydrofolate biosynthetic process"/>
    <property type="evidence" value="ECO:0007669"/>
    <property type="project" value="UniProtKB-UniPathway"/>
</dbReference>
<dbReference type="InterPro" id="IPR006390">
    <property type="entry name" value="DHP_synth_dom"/>
</dbReference>
<dbReference type="AlphaFoldDB" id="A0A1H3X889"/>
<dbReference type="PROSITE" id="PS50972">
    <property type="entry name" value="PTERIN_BINDING"/>
    <property type="match status" value="1"/>
</dbReference>
<dbReference type="PROSITE" id="PS00793">
    <property type="entry name" value="DHPS_2"/>
    <property type="match status" value="1"/>
</dbReference>
<dbReference type="InterPro" id="IPR011005">
    <property type="entry name" value="Dihydropteroate_synth-like_sf"/>
</dbReference>
<dbReference type="GO" id="GO:0046872">
    <property type="term" value="F:metal ion binding"/>
    <property type="evidence" value="ECO:0007669"/>
    <property type="project" value="UniProtKB-KW"/>
</dbReference>
<dbReference type="CDD" id="cd00739">
    <property type="entry name" value="DHPS"/>
    <property type="match status" value="1"/>
</dbReference>
<keyword evidence="7 10" id="KW-0479">Metal-binding</keyword>
<evidence type="ECO:0000259" key="11">
    <source>
        <dbReference type="PROSITE" id="PS50972"/>
    </source>
</evidence>
<dbReference type="GO" id="GO:0005829">
    <property type="term" value="C:cytosol"/>
    <property type="evidence" value="ECO:0007669"/>
    <property type="project" value="TreeGrafter"/>
</dbReference>
<evidence type="ECO:0000313" key="13">
    <source>
        <dbReference type="Proteomes" id="UP000199288"/>
    </source>
</evidence>
<keyword evidence="6 10" id="KW-0808">Transferase</keyword>
<evidence type="ECO:0000313" key="12">
    <source>
        <dbReference type="EMBL" id="SDZ94872.1"/>
    </source>
</evidence>